<organism evidence="1 2">
    <name type="scientific">Haematococcus lacustris</name>
    <name type="common">Green alga</name>
    <name type="synonym">Haematococcus pluvialis</name>
    <dbReference type="NCBI Taxonomy" id="44745"/>
    <lineage>
        <taxon>Eukaryota</taxon>
        <taxon>Viridiplantae</taxon>
        <taxon>Chlorophyta</taxon>
        <taxon>core chlorophytes</taxon>
        <taxon>Chlorophyceae</taxon>
        <taxon>CS clade</taxon>
        <taxon>Chlamydomonadales</taxon>
        <taxon>Haematococcaceae</taxon>
        <taxon>Haematococcus</taxon>
    </lineage>
</organism>
<evidence type="ECO:0000313" key="1">
    <source>
        <dbReference type="EMBL" id="GFH19566.1"/>
    </source>
</evidence>
<dbReference type="Proteomes" id="UP000485058">
    <property type="component" value="Unassembled WGS sequence"/>
</dbReference>
<proteinExistence type="predicted"/>
<gene>
    <name evidence="1" type="ORF">HaLaN_16529</name>
</gene>
<name>A0A699ZKQ7_HAELA</name>
<dbReference type="EMBL" id="BLLF01001485">
    <property type="protein sequence ID" value="GFH19566.1"/>
    <property type="molecule type" value="Genomic_DNA"/>
</dbReference>
<keyword evidence="2" id="KW-1185">Reference proteome</keyword>
<protein>
    <submittedName>
        <fullName evidence="1">Uncharacterized protein</fullName>
    </submittedName>
</protein>
<evidence type="ECO:0000313" key="2">
    <source>
        <dbReference type="Proteomes" id="UP000485058"/>
    </source>
</evidence>
<accession>A0A699ZKQ7</accession>
<sequence length="109" mass="11587">MPNGGQAVHACVAGRLQLLLLHELFDVVVGLGHLLGCLAFLEVALARLRSLVPGAWKSTLYHGSFASRSMRGPSSTSASCCTRNSRLGPGCLPQKCTNALLPSTRPFLR</sequence>
<reference evidence="1 2" key="1">
    <citation type="submission" date="2020-02" db="EMBL/GenBank/DDBJ databases">
        <title>Draft genome sequence of Haematococcus lacustris strain NIES-144.</title>
        <authorList>
            <person name="Morimoto D."/>
            <person name="Nakagawa S."/>
            <person name="Yoshida T."/>
            <person name="Sawayama S."/>
        </authorList>
    </citation>
    <scope>NUCLEOTIDE SEQUENCE [LARGE SCALE GENOMIC DNA]</scope>
    <source>
        <strain evidence="1 2">NIES-144</strain>
    </source>
</reference>
<dbReference type="AlphaFoldDB" id="A0A699ZKQ7"/>
<comment type="caution">
    <text evidence="1">The sequence shown here is derived from an EMBL/GenBank/DDBJ whole genome shotgun (WGS) entry which is preliminary data.</text>
</comment>